<evidence type="ECO:0000256" key="1">
    <source>
        <dbReference type="SAM" id="MobiDB-lite"/>
    </source>
</evidence>
<dbReference type="RefSeq" id="XP_020894438.1">
    <property type="nucleotide sequence ID" value="XM_021038779.2"/>
</dbReference>
<dbReference type="Proteomes" id="UP000887567">
    <property type="component" value="Unplaced"/>
</dbReference>
<organism evidence="2 3">
    <name type="scientific">Exaiptasia diaphana</name>
    <name type="common">Tropical sea anemone</name>
    <name type="synonym">Aiptasia pulchella</name>
    <dbReference type="NCBI Taxonomy" id="2652724"/>
    <lineage>
        <taxon>Eukaryota</taxon>
        <taxon>Metazoa</taxon>
        <taxon>Cnidaria</taxon>
        <taxon>Anthozoa</taxon>
        <taxon>Hexacorallia</taxon>
        <taxon>Actiniaria</taxon>
        <taxon>Aiptasiidae</taxon>
        <taxon>Exaiptasia</taxon>
    </lineage>
</organism>
<dbReference type="AlphaFoldDB" id="A0A913WUS8"/>
<dbReference type="EnsemblMetazoa" id="XM_021038779.2">
    <property type="protein sequence ID" value="XP_020894438.1"/>
    <property type="gene ID" value="LOC110233484"/>
</dbReference>
<name>A0A913WUS8_EXADI</name>
<protein>
    <submittedName>
        <fullName evidence="2">Uncharacterized protein</fullName>
    </submittedName>
</protein>
<feature type="region of interest" description="Disordered" evidence="1">
    <location>
        <begin position="1"/>
        <end position="29"/>
    </location>
</feature>
<reference evidence="2" key="1">
    <citation type="submission" date="2022-11" db="UniProtKB">
        <authorList>
            <consortium name="EnsemblMetazoa"/>
        </authorList>
    </citation>
    <scope>IDENTIFICATION</scope>
</reference>
<accession>A0A913WUS8</accession>
<sequence>MDEDMDWNIDPESKEPKERQRKPRNHAGPLPKAIYDLFLTAVRAKKLNKTQYPSGPELKAIGFPKPIGGHTRRERFKHWAERMDCAYNPETGTDSLIHKRTGKIIIPLEEFENVIRGIHENNGEKHNDLKTTLSVIQDKYTIGGRAFGMNRGVVR</sequence>
<dbReference type="OrthoDB" id="5949569at2759"/>
<proteinExistence type="predicted"/>
<dbReference type="KEGG" id="epa:110233484"/>
<evidence type="ECO:0000313" key="2">
    <source>
        <dbReference type="EnsemblMetazoa" id="XP_020894438.1"/>
    </source>
</evidence>
<evidence type="ECO:0000313" key="3">
    <source>
        <dbReference type="Proteomes" id="UP000887567"/>
    </source>
</evidence>
<keyword evidence="3" id="KW-1185">Reference proteome</keyword>
<dbReference type="GeneID" id="110233484"/>